<feature type="transmembrane region" description="Helical" evidence="16">
    <location>
        <begin position="552"/>
        <end position="570"/>
    </location>
</feature>
<evidence type="ECO:0000256" key="2">
    <source>
        <dbReference type="ARBA" id="ARBA00022448"/>
    </source>
</evidence>
<dbReference type="Pfam" id="PF12796">
    <property type="entry name" value="Ank_2"/>
    <property type="match status" value="2"/>
</dbReference>
<evidence type="ECO:0000256" key="7">
    <source>
        <dbReference type="ARBA" id="ARBA00022737"/>
    </source>
</evidence>
<feature type="transmembrane region" description="Helical" evidence="16">
    <location>
        <begin position="431"/>
        <end position="451"/>
    </location>
</feature>
<dbReference type="GO" id="GO:0005886">
    <property type="term" value="C:plasma membrane"/>
    <property type="evidence" value="ECO:0007669"/>
    <property type="project" value="UniProtKB-SubCell"/>
</dbReference>
<reference evidence="18" key="2">
    <citation type="journal article" date="2023" name="Science">
        <title>Genomic signatures of disease resistance in endangered staghorn corals.</title>
        <authorList>
            <person name="Vollmer S.V."/>
            <person name="Selwyn J.D."/>
            <person name="Despard B.A."/>
            <person name="Roesel C.L."/>
        </authorList>
    </citation>
    <scope>NUCLEOTIDE SEQUENCE</scope>
    <source>
        <strain evidence="18">K2</strain>
    </source>
</reference>
<feature type="compositionally biased region" description="Low complexity" evidence="15">
    <location>
        <begin position="985"/>
        <end position="1007"/>
    </location>
</feature>
<evidence type="ECO:0000256" key="1">
    <source>
        <dbReference type="ARBA" id="ARBA00004651"/>
    </source>
</evidence>
<feature type="region of interest" description="Disordered" evidence="15">
    <location>
        <begin position="972"/>
        <end position="1045"/>
    </location>
</feature>
<keyword evidence="9 16" id="KW-1133">Transmembrane helix</keyword>
<evidence type="ECO:0000256" key="4">
    <source>
        <dbReference type="ARBA" id="ARBA00022568"/>
    </source>
</evidence>
<dbReference type="SMART" id="SM00248">
    <property type="entry name" value="ANK"/>
    <property type="match status" value="4"/>
</dbReference>
<dbReference type="EMBL" id="JARQWQ010000003">
    <property type="protein sequence ID" value="KAK2572745.1"/>
    <property type="molecule type" value="Genomic_DNA"/>
</dbReference>
<dbReference type="SUPFAM" id="SSF48403">
    <property type="entry name" value="Ankyrin repeat"/>
    <property type="match status" value="1"/>
</dbReference>
<keyword evidence="4" id="KW-0109">Calcium transport</keyword>
<evidence type="ECO:0000256" key="14">
    <source>
        <dbReference type="SAM" id="Coils"/>
    </source>
</evidence>
<feature type="repeat" description="ANK" evidence="13">
    <location>
        <begin position="312"/>
        <end position="344"/>
    </location>
</feature>
<evidence type="ECO:0000256" key="13">
    <source>
        <dbReference type="PROSITE-ProRule" id="PRU00023"/>
    </source>
</evidence>
<gene>
    <name evidence="18" type="ORF">P5673_001726</name>
</gene>
<dbReference type="GO" id="GO:0098703">
    <property type="term" value="P:calcium ion import across plasma membrane"/>
    <property type="evidence" value="ECO:0007669"/>
    <property type="project" value="TreeGrafter"/>
</dbReference>
<reference evidence="18" key="1">
    <citation type="journal article" date="2023" name="G3 (Bethesda)">
        <title>Whole genome assembly and annotation of the endangered Caribbean coral Acropora cervicornis.</title>
        <authorList>
            <person name="Selwyn J.D."/>
            <person name="Vollmer S.V."/>
        </authorList>
    </citation>
    <scope>NUCLEOTIDE SEQUENCE</scope>
    <source>
        <strain evidence="18">K2</strain>
    </source>
</reference>
<proteinExistence type="predicted"/>
<keyword evidence="3" id="KW-1003">Cell membrane</keyword>
<dbReference type="InterPro" id="IPR005821">
    <property type="entry name" value="Ion_trans_dom"/>
</dbReference>
<protein>
    <submittedName>
        <fullName evidence="18">Ankyrin-3</fullName>
    </submittedName>
</protein>
<keyword evidence="8" id="KW-0106">Calcium</keyword>
<keyword evidence="2" id="KW-0813">Transport</keyword>
<evidence type="ECO:0000256" key="15">
    <source>
        <dbReference type="SAM" id="MobiDB-lite"/>
    </source>
</evidence>
<dbReference type="PANTHER" id="PTHR10582:SF33">
    <property type="entry name" value="TRANSIENT RECEPTOR POTENTIAL CHANNEL PYREXIA"/>
    <property type="match status" value="1"/>
</dbReference>
<dbReference type="Gene3D" id="1.10.287.70">
    <property type="match status" value="1"/>
</dbReference>
<feature type="coiled-coil region" evidence="14">
    <location>
        <begin position="912"/>
        <end position="967"/>
    </location>
</feature>
<feature type="repeat" description="ANK" evidence="13">
    <location>
        <begin position="245"/>
        <end position="277"/>
    </location>
</feature>
<feature type="repeat" description="ANK" evidence="13">
    <location>
        <begin position="212"/>
        <end position="244"/>
    </location>
</feature>
<comment type="subcellular location">
    <subcellularLocation>
        <location evidence="1">Cell membrane</location>
        <topology evidence="1">Multi-pass membrane protein</topology>
    </subcellularLocation>
</comment>
<dbReference type="Gene3D" id="1.25.40.20">
    <property type="entry name" value="Ankyrin repeat-containing domain"/>
    <property type="match status" value="1"/>
</dbReference>
<accession>A0AAD9R461</accession>
<keyword evidence="5" id="KW-0107">Calcium channel</keyword>
<keyword evidence="7" id="KW-0677">Repeat</keyword>
<feature type="transmembrane region" description="Helical" evidence="16">
    <location>
        <begin position="623"/>
        <end position="644"/>
    </location>
</feature>
<evidence type="ECO:0000313" key="19">
    <source>
        <dbReference type="Proteomes" id="UP001249851"/>
    </source>
</evidence>
<keyword evidence="12" id="KW-0407">Ion channel</keyword>
<dbReference type="Pfam" id="PF00520">
    <property type="entry name" value="Ion_trans"/>
    <property type="match status" value="1"/>
</dbReference>
<evidence type="ECO:0000256" key="6">
    <source>
        <dbReference type="ARBA" id="ARBA00022692"/>
    </source>
</evidence>
<dbReference type="InterPro" id="IPR024862">
    <property type="entry name" value="TRPV"/>
</dbReference>
<evidence type="ECO:0000256" key="16">
    <source>
        <dbReference type="SAM" id="Phobius"/>
    </source>
</evidence>
<evidence type="ECO:0000256" key="3">
    <source>
        <dbReference type="ARBA" id="ARBA00022475"/>
    </source>
</evidence>
<feature type="transmembrane region" description="Helical" evidence="16">
    <location>
        <begin position="582"/>
        <end position="602"/>
    </location>
</feature>
<evidence type="ECO:0000256" key="9">
    <source>
        <dbReference type="ARBA" id="ARBA00022989"/>
    </source>
</evidence>
<feature type="compositionally biased region" description="Polar residues" evidence="15">
    <location>
        <begin position="1014"/>
        <end position="1029"/>
    </location>
</feature>
<keyword evidence="10" id="KW-0406">Ion transport</keyword>
<comment type="caution">
    <text evidence="18">The sequence shown here is derived from an EMBL/GenBank/DDBJ whole genome shotgun (WGS) entry which is preliminary data.</text>
</comment>
<evidence type="ECO:0000256" key="5">
    <source>
        <dbReference type="ARBA" id="ARBA00022673"/>
    </source>
</evidence>
<keyword evidence="14" id="KW-0175">Coiled coil</keyword>
<dbReference type="PROSITE" id="PS50088">
    <property type="entry name" value="ANK_REPEAT"/>
    <property type="match status" value="4"/>
</dbReference>
<feature type="transmembrane region" description="Helical" evidence="16">
    <location>
        <begin position="689"/>
        <end position="709"/>
    </location>
</feature>
<evidence type="ECO:0000313" key="18">
    <source>
        <dbReference type="EMBL" id="KAK2572745.1"/>
    </source>
</evidence>
<keyword evidence="13" id="KW-0040">ANK repeat</keyword>
<feature type="repeat" description="ANK" evidence="13">
    <location>
        <begin position="279"/>
        <end position="311"/>
    </location>
</feature>
<dbReference type="Proteomes" id="UP001249851">
    <property type="component" value="Unassembled WGS sequence"/>
</dbReference>
<sequence>MASRNRVFPMNSEGQDESDIEFRGTQTIAGKMTSALNPHSSNTVELRQFMFAQSSLNPDQGASRLFKMPQGDNECKIRPPSSPGGFMKRRNSNLANCEKMLQEIGDSTNDLCRRDITENEAILEWAEDIYCLENSNELDNTKVSVGKEETLSCRSDFKSEGDGKMKPEDPNQALLQYFARLSGSGCVDESLDWEHIQSLLRKGASVNTSDRFGQSLLHEVSRTWGIEVAQFFIEQSADVNKADDYGRTPLHVAASADYPEMVRFLIENGADFHVTTKGELQTPLHFAARNEASQCVKILLAYGATLEVRDYKQRTPLQLAAETNSAECARILMEAGASAGARDESGMSALTLMVTKMPSVALRALDQFHVTDRSHRKQRYYLNFLEYCDPPDTKNRSVLTSPLQTVVEMNCFELIMHPIFQRLIEIKWQFFGVRAWLGIFLNVLLTVSYTLLGITHPNDIKQYYSPLNQNFWRIFVDALVVFLTLNEIRKEVKEFYQSRRENKKFISWRKKEVKRDLQYSHPRWTQERTFIKQHVREIKERKRFYFQDRWNYFDWLTYLMLIVVIILHIINVVVQNDRYNGVFIRILACSIIFVWIRLLKFARPFPTQGPFVVILDNILGDTFRWAFVIAMFYIPYAVAFWMLFGGNAEHPVKGYDNVLHLMYTVIRYPLVDNYGFEGLEERAPVMSRVLSGSFLILSAIVLMNLYIALLSNTFQRVYDNARATAAMQRARLLQDLEQDASDKTVKRYREHIRNKCSPEGSDYHVIISDEEDQNRKQKEKIALVHTIVSDRLGGKKFGKVQKSEFDTVLEDIGHLKRSQKEMQKSLDSLHLRLEEIGSLNAVTYEEVTKVMQHGKEQMSAIDGVNDHVAILSNNMEEMFQGLSSGVDLKFKTLETEANERGSALEGNLNKRFDKLETEFKEASIRQDKLAEEITEGFSKLERLGELEQEMTARIANIEAYIVHLEEERIKEKTERKLSPRTRINSSVGGSPSVSRGGSAKAAAFSSSETPLGGTKSSDVTLDINEGQSTEKQRKRTITMSSQAARDEFIARLKETLRKSDEEEIEAEKSKEN</sequence>
<dbReference type="GO" id="GO:0005262">
    <property type="term" value="F:calcium channel activity"/>
    <property type="evidence" value="ECO:0007669"/>
    <property type="project" value="UniProtKB-KW"/>
</dbReference>
<feature type="domain" description="Ion transport" evidence="17">
    <location>
        <begin position="468"/>
        <end position="721"/>
    </location>
</feature>
<evidence type="ECO:0000256" key="12">
    <source>
        <dbReference type="ARBA" id="ARBA00023303"/>
    </source>
</evidence>
<dbReference type="InterPro" id="IPR002110">
    <property type="entry name" value="Ankyrin_rpt"/>
</dbReference>
<dbReference type="AlphaFoldDB" id="A0AAD9R461"/>
<evidence type="ECO:0000256" key="10">
    <source>
        <dbReference type="ARBA" id="ARBA00023065"/>
    </source>
</evidence>
<evidence type="ECO:0000256" key="8">
    <source>
        <dbReference type="ARBA" id="ARBA00022837"/>
    </source>
</evidence>
<evidence type="ECO:0000259" key="17">
    <source>
        <dbReference type="Pfam" id="PF00520"/>
    </source>
</evidence>
<dbReference type="InterPro" id="IPR036770">
    <property type="entry name" value="Ankyrin_rpt-contain_sf"/>
</dbReference>
<name>A0AAD9R461_ACRCE</name>
<evidence type="ECO:0000256" key="11">
    <source>
        <dbReference type="ARBA" id="ARBA00023136"/>
    </source>
</evidence>
<keyword evidence="11 16" id="KW-0472">Membrane</keyword>
<keyword evidence="6 16" id="KW-0812">Transmembrane</keyword>
<keyword evidence="19" id="KW-1185">Reference proteome</keyword>
<organism evidence="18 19">
    <name type="scientific">Acropora cervicornis</name>
    <name type="common">Staghorn coral</name>
    <dbReference type="NCBI Taxonomy" id="6130"/>
    <lineage>
        <taxon>Eukaryota</taxon>
        <taxon>Metazoa</taxon>
        <taxon>Cnidaria</taxon>
        <taxon>Anthozoa</taxon>
        <taxon>Hexacorallia</taxon>
        <taxon>Scleractinia</taxon>
        <taxon>Astrocoeniina</taxon>
        <taxon>Acroporidae</taxon>
        <taxon>Acropora</taxon>
    </lineage>
</organism>
<dbReference type="PANTHER" id="PTHR10582">
    <property type="entry name" value="TRANSIENT RECEPTOR POTENTIAL ION CHANNEL PROTEIN"/>
    <property type="match status" value="1"/>
</dbReference>
<dbReference type="PROSITE" id="PS50297">
    <property type="entry name" value="ANK_REP_REGION"/>
    <property type="match status" value="3"/>
</dbReference>